<feature type="domain" description="CBS" evidence="4">
    <location>
        <begin position="7"/>
        <end position="62"/>
    </location>
</feature>
<protein>
    <submittedName>
        <fullName evidence="5">CBS domain-containing protein</fullName>
    </submittedName>
</protein>
<evidence type="ECO:0000256" key="3">
    <source>
        <dbReference type="SAM" id="MobiDB-lite"/>
    </source>
</evidence>
<dbReference type="SMART" id="SM00116">
    <property type="entry name" value="CBS"/>
    <property type="match status" value="2"/>
</dbReference>
<evidence type="ECO:0000313" key="6">
    <source>
        <dbReference type="Proteomes" id="UP000275579"/>
    </source>
</evidence>
<evidence type="ECO:0000256" key="1">
    <source>
        <dbReference type="ARBA" id="ARBA00023122"/>
    </source>
</evidence>
<accession>A0A3Q9K634</accession>
<dbReference type="InterPro" id="IPR046342">
    <property type="entry name" value="CBS_dom_sf"/>
</dbReference>
<dbReference type="InterPro" id="IPR051257">
    <property type="entry name" value="Diverse_CBS-Domain"/>
</dbReference>
<dbReference type="RefSeq" id="WP_127149060.1">
    <property type="nucleotide sequence ID" value="NZ_CP029042.1"/>
</dbReference>
<evidence type="ECO:0000259" key="4">
    <source>
        <dbReference type="PROSITE" id="PS51371"/>
    </source>
</evidence>
<organism evidence="5 6">
    <name type="scientific">Streptomyces lydicus</name>
    <dbReference type="NCBI Taxonomy" id="47763"/>
    <lineage>
        <taxon>Bacteria</taxon>
        <taxon>Bacillati</taxon>
        <taxon>Actinomycetota</taxon>
        <taxon>Actinomycetes</taxon>
        <taxon>Kitasatosporales</taxon>
        <taxon>Streptomycetaceae</taxon>
        <taxon>Streptomyces</taxon>
    </lineage>
</organism>
<dbReference type="PANTHER" id="PTHR43080:SF2">
    <property type="entry name" value="CBS DOMAIN-CONTAINING PROTEIN"/>
    <property type="match status" value="1"/>
</dbReference>
<keyword evidence="1 2" id="KW-0129">CBS domain</keyword>
<feature type="domain" description="CBS" evidence="4">
    <location>
        <begin position="71"/>
        <end position="127"/>
    </location>
</feature>
<dbReference type="Proteomes" id="UP000275579">
    <property type="component" value="Chromosome"/>
</dbReference>
<gene>
    <name evidence="5" type="ORF">DDE74_01550</name>
</gene>
<evidence type="ECO:0000313" key="5">
    <source>
        <dbReference type="EMBL" id="AZS69826.1"/>
    </source>
</evidence>
<dbReference type="Gene3D" id="3.10.580.10">
    <property type="entry name" value="CBS-domain"/>
    <property type="match status" value="1"/>
</dbReference>
<dbReference type="InterPro" id="IPR000644">
    <property type="entry name" value="CBS_dom"/>
</dbReference>
<sequence length="164" mass="17395">MRACEVMRTPVVTVSPDATLTETAQRMRECTVGCVVVVSGDAVHGIVTDRDLAVRGLAAEASATTPVSEVMTAPALTVGPDDDVDESYHTMRRAGVRRLPVVAGGRLMGLVTMDDLLMDVSRRLGELLEPLSWCALAEPPGPPHSEDEASGHSRAQKHSRAPGL</sequence>
<feature type="region of interest" description="Disordered" evidence="3">
    <location>
        <begin position="138"/>
        <end position="164"/>
    </location>
</feature>
<reference evidence="5 6" key="1">
    <citation type="submission" date="2018-04" db="EMBL/GenBank/DDBJ databases">
        <title>Complete genome sequences of Streptomyces lydicus strain WYEC and characterization of antagonistic properties of biological control agents.</title>
        <authorList>
            <person name="Mariita R.M."/>
            <person name="Sello J.K."/>
        </authorList>
    </citation>
    <scope>NUCLEOTIDE SEQUENCE [LARGE SCALE GENOMIC DNA]</scope>
    <source>
        <strain evidence="5 6">WYEC 108</strain>
    </source>
</reference>
<dbReference type="Pfam" id="PF00571">
    <property type="entry name" value="CBS"/>
    <property type="match status" value="2"/>
</dbReference>
<name>A0A3Q9K634_9ACTN</name>
<evidence type="ECO:0000256" key="2">
    <source>
        <dbReference type="PROSITE-ProRule" id="PRU00703"/>
    </source>
</evidence>
<feature type="compositionally biased region" description="Basic residues" evidence="3">
    <location>
        <begin position="154"/>
        <end position="164"/>
    </location>
</feature>
<proteinExistence type="predicted"/>
<dbReference type="PANTHER" id="PTHR43080">
    <property type="entry name" value="CBS DOMAIN-CONTAINING PROTEIN CBSX3, MITOCHONDRIAL"/>
    <property type="match status" value="1"/>
</dbReference>
<dbReference type="EMBL" id="CP029042">
    <property type="protein sequence ID" value="AZS69826.1"/>
    <property type="molecule type" value="Genomic_DNA"/>
</dbReference>
<dbReference type="SUPFAM" id="SSF54631">
    <property type="entry name" value="CBS-domain pair"/>
    <property type="match status" value="1"/>
</dbReference>
<dbReference type="PROSITE" id="PS51371">
    <property type="entry name" value="CBS"/>
    <property type="match status" value="2"/>
</dbReference>
<dbReference type="AlphaFoldDB" id="A0A3Q9K634"/>